<dbReference type="Proteomes" id="UP000254051">
    <property type="component" value="Unassembled WGS sequence"/>
</dbReference>
<sequence>MRCNTICSKEMFMLEPNVLAGGNKYEDEGSSKNNSESN</sequence>
<evidence type="ECO:0000256" key="1">
    <source>
        <dbReference type="SAM" id="MobiDB-lite"/>
    </source>
</evidence>
<accession>A0A315ZXY5</accession>
<name>A0A315ZXY5_9FIRM</name>
<dbReference type="AlphaFoldDB" id="A0A315ZXY5"/>
<protein>
    <submittedName>
        <fullName evidence="2">Uncharacterized protein</fullName>
    </submittedName>
</protein>
<evidence type="ECO:0000313" key="3">
    <source>
        <dbReference type="Proteomes" id="UP000254051"/>
    </source>
</evidence>
<gene>
    <name evidence="2" type="ORF">SAMN05216529_10782</name>
</gene>
<dbReference type="EMBL" id="UHJJ01000007">
    <property type="protein sequence ID" value="SUQ14628.1"/>
    <property type="molecule type" value="Genomic_DNA"/>
</dbReference>
<proteinExistence type="predicted"/>
<organism evidence="2 3">
    <name type="scientific">Faecalicatena contorta</name>
    <dbReference type="NCBI Taxonomy" id="39482"/>
    <lineage>
        <taxon>Bacteria</taxon>
        <taxon>Bacillati</taxon>
        <taxon>Bacillota</taxon>
        <taxon>Clostridia</taxon>
        <taxon>Lachnospirales</taxon>
        <taxon>Lachnospiraceae</taxon>
        <taxon>Faecalicatena</taxon>
    </lineage>
</organism>
<reference evidence="3" key="1">
    <citation type="submission" date="2017-07" db="EMBL/GenBank/DDBJ databases">
        <authorList>
            <person name="Varghese N."/>
            <person name="Submissions S."/>
        </authorList>
    </citation>
    <scope>NUCLEOTIDE SEQUENCE [LARGE SCALE GENOMIC DNA]</scope>
    <source>
        <strain evidence="3">NLAE-zl-C134</strain>
    </source>
</reference>
<keyword evidence="3" id="KW-1185">Reference proteome</keyword>
<feature type="region of interest" description="Disordered" evidence="1">
    <location>
        <begin position="18"/>
        <end position="38"/>
    </location>
</feature>
<evidence type="ECO:0000313" key="2">
    <source>
        <dbReference type="EMBL" id="SUQ14628.1"/>
    </source>
</evidence>